<name>A0AA86UM39_9EUKA</name>
<evidence type="ECO:0000313" key="2">
    <source>
        <dbReference type="EMBL" id="CAL6116013.1"/>
    </source>
</evidence>
<dbReference type="EMBL" id="CATOUU010000935">
    <property type="protein sequence ID" value="CAI9960804.1"/>
    <property type="molecule type" value="Genomic_DNA"/>
</dbReference>
<accession>A0AA86UM39</accession>
<keyword evidence="3" id="KW-1185">Reference proteome</keyword>
<organism evidence="1">
    <name type="scientific">Hexamita inflata</name>
    <dbReference type="NCBI Taxonomy" id="28002"/>
    <lineage>
        <taxon>Eukaryota</taxon>
        <taxon>Metamonada</taxon>
        <taxon>Diplomonadida</taxon>
        <taxon>Hexamitidae</taxon>
        <taxon>Hexamitinae</taxon>
        <taxon>Hexamita</taxon>
    </lineage>
</organism>
<dbReference type="Proteomes" id="UP001642409">
    <property type="component" value="Unassembled WGS sequence"/>
</dbReference>
<evidence type="ECO:0000313" key="1">
    <source>
        <dbReference type="EMBL" id="CAI9960804.1"/>
    </source>
</evidence>
<sequence>MSVLMRRENTLIIEPGSDISKIQIINFILLPNSKKHFEGPPLYQNLYKTSYRFIQVLQQTVYSHRSKIDQYCTHTAKQQPYLKQKILFYQIEMLICCGHVRKIKRIYQNEMVEIRLESSQNSQLRMSCYYWLMIKISCIKIQILTRQFDHCVRQLNCNMFNHFDYSDILSFVFWNSCNDYKK</sequence>
<dbReference type="EMBL" id="CAXDID020000940">
    <property type="protein sequence ID" value="CAL6116013.1"/>
    <property type="molecule type" value="Genomic_DNA"/>
</dbReference>
<evidence type="ECO:0000313" key="3">
    <source>
        <dbReference type="Proteomes" id="UP001642409"/>
    </source>
</evidence>
<reference evidence="1" key="1">
    <citation type="submission" date="2023-06" db="EMBL/GenBank/DDBJ databases">
        <authorList>
            <person name="Kurt Z."/>
        </authorList>
    </citation>
    <scope>NUCLEOTIDE SEQUENCE</scope>
</reference>
<comment type="caution">
    <text evidence="1">The sequence shown here is derived from an EMBL/GenBank/DDBJ whole genome shotgun (WGS) entry which is preliminary data.</text>
</comment>
<proteinExistence type="predicted"/>
<protein>
    <submittedName>
        <fullName evidence="2">Hypothetical_protein</fullName>
    </submittedName>
</protein>
<dbReference type="AlphaFoldDB" id="A0AA86UM39"/>
<reference evidence="2 3" key="2">
    <citation type="submission" date="2024-07" db="EMBL/GenBank/DDBJ databases">
        <authorList>
            <person name="Akdeniz Z."/>
        </authorList>
    </citation>
    <scope>NUCLEOTIDE SEQUENCE [LARGE SCALE GENOMIC DNA]</scope>
</reference>
<gene>
    <name evidence="1" type="ORF">HINF_LOCUS48449</name>
    <name evidence="2" type="ORF">HINF_LOCUS78879</name>
</gene>